<dbReference type="InterPro" id="IPR011013">
    <property type="entry name" value="Gal_mutarotase_sf_dom"/>
</dbReference>
<dbReference type="PIRSF" id="PIRSF006281">
    <property type="entry name" value="MdoG"/>
    <property type="match status" value="1"/>
</dbReference>
<dbReference type="InterPro" id="IPR013783">
    <property type="entry name" value="Ig-like_fold"/>
</dbReference>
<gene>
    <name evidence="7" type="ORF">QEZ52_15280</name>
</gene>
<dbReference type="InterPro" id="IPR014438">
    <property type="entry name" value="Glucan_biosyn_MdoG/MdoD"/>
</dbReference>
<accession>A0ABZ2XPE2</accession>
<dbReference type="InterPro" id="IPR007444">
    <property type="entry name" value="Glucan_biosyn_MdoG_C"/>
</dbReference>
<sequence>MSLTRRSFLASALASTSVLALSPASRAAGVAPFRHDMIIERARDMAARPYQPRPKVPQDWLDMSYEEYQTIWFRNKDALWADSDRSYNVDFFHPGLYFPRPIRVNTVEAGVTTPVPFDFALFDKTDKAPDLTIDDTLGYSGLRLRTEMSQPGIKNEFCVFQGASYFRAIGQDQFYGLSARGLALKTGDPMGEEFPDFTEFWLEAPAAGQRNIVIHALMDSPSITGAYRFDITPGEACEMEVEATLFAREDLPHVGVAPLTSMFLFDRTNHTRFDDFRPAVHDSDGLLVVNGNGEILWRPLANPTRLQISAFVDENPRGFGLMQRPRAYSEYADLEAHYHKRPGLWVEPRGDWGKGSVTLVEIPADQEIYDNIVAYWRPREKYSAGDRIDLSYHLSWGLDPVLPVARVIDTASGERLFGKVGRLMVVDFEDHPLFADGPEALDVHINSPHVDTTSGVLQRNPETGGLRLAFAFDPEDRDHVELRAQLRRDGEPASEVWLYRWTP</sequence>
<name>A0ABZ2XPE2_9RHOB</name>
<feature type="signal peptide" evidence="5">
    <location>
        <begin position="1"/>
        <end position="27"/>
    </location>
</feature>
<organism evidence="7 8">
    <name type="scientific">Aliisedimentitalea scapharcae</name>
    <dbReference type="NCBI Taxonomy" id="1524259"/>
    <lineage>
        <taxon>Bacteria</taxon>
        <taxon>Pseudomonadati</taxon>
        <taxon>Pseudomonadota</taxon>
        <taxon>Alphaproteobacteria</taxon>
        <taxon>Rhodobacterales</taxon>
        <taxon>Roseobacteraceae</taxon>
        <taxon>Aliisedimentitalea</taxon>
    </lineage>
</organism>
<dbReference type="Gene3D" id="2.70.98.10">
    <property type="match status" value="1"/>
</dbReference>
<reference evidence="7 8" key="1">
    <citation type="submission" date="2023-04" db="EMBL/GenBank/DDBJ databases">
        <title>Complete genome sequence of Alisedimentitalea scapharcae.</title>
        <authorList>
            <person name="Rong J.-C."/>
            <person name="Yi M.-L."/>
            <person name="Zhao Q."/>
        </authorList>
    </citation>
    <scope>NUCLEOTIDE SEQUENCE [LARGE SCALE GENOMIC DNA]</scope>
    <source>
        <strain evidence="7 8">KCTC 42119</strain>
    </source>
</reference>
<evidence type="ECO:0000256" key="5">
    <source>
        <dbReference type="SAM" id="SignalP"/>
    </source>
</evidence>
<keyword evidence="8" id="KW-1185">Reference proteome</keyword>
<dbReference type="Pfam" id="PF04349">
    <property type="entry name" value="MdoG"/>
    <property type="match status" value="1"/>
</dbReference>
<evidence type="ECO:0000313" key="7">
    <source>
        <dbReference type="EMBL" id="WZK87955.1"/>
    </source>
</evidence>
<comment type="pathway">
    <text evidence="2">Glycan metabolism; osmoregulated periplasmic glucan (OPG) biosynthesis.</text>
</comment>
<dbReference type="Gene3D" id="2.60.40.10">
    <property type="entry name" value="Immunoglobulins"/>
    <property type="match status" value="1"/>
</dbReference>
<comment type="subcellular location">
    <subcellularLocation>
        <location evidence="1">Periplasm</location>
    </subcellularLocation>
</comment>
<protein>
    <submittedName>
        <fullName evidence="7">Glucan biosynthesis protein G</fullName>
    </submittedName>
</protein>
<dbReference type="SUPFAM" id="SSF81296">
    <property type="entry name" value="E set domains"/>
    <property type="match status" value="1"/>
</dbReference>
<dbReference type="InterPro" id="IPR006311">
    <property type="entry name" value="TAT_signal"/>
</dbReference>
<evidence type="ECO:0000256" key="3">
    <source>
        <dbReference type="ARBA" id="ARBA00009284"/>
    </source>
</evidence>
<dbReference type="PROSITE" id="PS51318">
    <property type="entry name" value="TAT"/>
    <property type="match status" value="1"/>
</dbReference>
<dbReference type="RefSeq" id="WP_406645298.1">
    <property type="nucleotide sequence ID" value="NZ_CP123584.1"/>
</dbReference>
<proteinExistence type="inferred from homology"/>
<dbReference type="Proteomes" id="UP001623232">
    <property type="component" value="Chromosome"/>
</dbReference>
<dbReference type="EMBL" id="CP123584">
    <property type="protein sequence ID" value="WZK87955.1"/>
    <property type="molecule type" value="Genomic_DNA"/>
</dbReference>
<keyword evidence="5" id="KW-0732">Signal</keyword>
<evidence type="ECO:0000256" key="1">
    <source>
        <dbReference type="ARBA" id="ARBA00004418"/>
    </source>
</evidence>
<evidence type="ECO:0000313" key="8">
    <source>
        <dbReference type="Proteomes" id="UP001623232"/>
    </source>
</evidence>
<dbReference type="PANTHER" id="PTHR30504">
    <property type="entry name" value="GLUCANS BIOSYNTHESIS PROTEIN"/>
    <property type="match status" value="1"/>
</dbReference>
<dbReference type="InterPro" id="IPR014718">
    <property type="entry name" value="GH-type_carb-bd"/>
</dbReference>
<evidence type="ECO:0000256" key="2">
    <source>
        <dbReference type="ARBA" id="ARBA00005001"/>
    </source>
</evidence>
<dbReference type="InterPro" id="IPR014756">
    <property type="entry name" value="Ig_E-set"/>
</dbReference>
<evidence type="ECO:0000259" key="6">
    <source>
        <dbReference type="Pfam" id="PF04349"/>
    </source>
</evidence>
<evidence type="ECO:0000256" key="4">
    <source>
        <dbReference type="ARBA" id="ARBA00022764"/>
    </source>
</evidence>
<feature type="chain" id="PRO_5046960843" evidence="5">
    <location>
        <begin position="28"/>
        <end position="503"/>
    </location>
</feature>
<keyword evidence="4" id="KW-0574">Periplasm</keyword>
<feature type="domain" description="Glucan biosynthesis periplasmic MdoG C-terminal" evidence="6">
    <location>
        <begin position="33"/>
        <end position="501"/>
    </location>
</feature>
<dbReference type="PANTHER" id="PTHR30504:SF2">
    <property type="entry name" value="GLUCANS BIOSYNTHESIS PROTEIN G"/>
    <property type="match status" value="1"/>
</dbReference>
<comment type="similarity">
    <text evidence="3">Belongs to the OpgD/OpgG family.</text>
</comment>
<dbReference type="SUPFAM" id="SSF74650">
    <property type="entry name" value="Galactose mutarotase-like"/>
    <property type="match status" value="1"/>
</dbReference>